<protein>
    <submittedName>
        <fullName evidence="3">Unnamed protein product</fullName>
    </submittedName>
</protein>
<proteinExistence type="predicted"/>
<sequence length="154" mass="16859">MPSYHLVTSLGDRFWCQANSDIMALPVRAIVKFQERARQQKNQTLTRCRLVAPAFTIKTLLVPIPPLVPLGPKGSSALSVIMQTAATIGGAHESDNEPSPVLVRKGEGNDADEGAGMSEGEIDLRNTKMNQFIGEVSLGTYDSDARDWWEQFAD</sequence>
<name>A0A9W6YNH3_9STRA</name>
<comment type="caution">
    <text evidence="3">The sequence shown here is derived from an EMBL/GenBank/DDBJ whole genome shotgun (WGS) entry which is preliminary data.</text>
</comment>
<evidence type="ECO:0000313" key="2">
    <source>
        <dbReference type="EMBL" id="GMF60882.1"/>
    </source>
</evidence>
<feature type="region of interest" description="Disordered" evidence="1">
    <location>
        <begin position="89"/>
        <end position="120"/>
    </location>
</feature>
<dbReference type="Proteomes" id="UP001165121">
    <property type="component" value="Unassembled WGS sequence"/>
</dbReference>
<evidence type="ECO:0000313" key="4">
    <source>
        <dbReference type="Proteomes" id="UP001165121"/>
    </source>
</evidence>
<reference evidence="3" key="1">
    <citation type="submission" date="2023-04" db="EMBL/GenBank/DDBJ databases">
        <title>Phytophthora fragariaefolia NBRC 109709.</title>
        <authorList>
            <person name="Ichikawa N."/>
            <person name="Sato H."/>
            <person name="Tonouchi N."/>
        </authorList>
    </citation>
    <scope>NUCLEOTIDE SEQUENCE</scope>
    <source>
        <strain evidence="3">NBRC 109709</strain>
    </source>
</reference>
<dbReference type="EMBL" id="BSXT01005558">
    <property type="protein sequence ID" value="GMF60882.1"/>
    <property type="molecule type" value="Genomic_DNA"/>
</dbReference>
<keyword evidence="4" id="KW-1185">Reference proteome</keyword>
<dbReference type="EMBL" id="BSXT01013635">
    <property type="protein sequence ID" value="GMF88847.1"/>
    <property type="molecule type" value="Genomic_DNA"/>
</dbReference>
<organism evidence="3 4">
    <name type="scientific">Phytophthora fragariaefolia</name>
    <dbReference type="NCBI Taxonomy" id="1490495"/>
    <lineage>
        <taxon>Eukaryota</taxon>
        <taxon>Sar</taxon>
        <taxon>Stramenopiles</taxon>
        <taxon>Oomycota</taxon>
        <taxon>Peronosporomycetes</taxon>
        <taxon>Peronosporales</taxon>
        <taxon>Peronosporaceae</taxon>
        <taxon>Phytophthora</taxon>
    </lineage>
</organism>
<evidence type="ECO:0000313" key="3">
    <source>
        <dbReference type="EMBL" id="GMF88847.1"/>
    </source>
</evidence>
<gene>
    <name evidence="2" type="ORF">Pfra01_002647100</name>
    <name evidence="3" type="ORF">Pfra01_002893200</name>
</gene>
<accession>A0A9W6YNH3</accession>
<dbReference type="AlphaFoldDB" id="A0A9W6YNH3"/>
<evidence type="ECO:0000256" key="1">
    <source>
        <dbReference type="SAM" id="MobiDB-lite"/>
    </source>
</evidence>